<accession>A0A1N7F6F1</accession>
<reference evidence="1 2" key="1">
    <citation type="submission" date="2017-01" db="EMBL/GenBank/DDBJ databases">
        <authorList>
            <person name="Mah S.A."/>
            <person name="Swanson W.J."/>
            <person name="Moy G.W."/>
            <person name="Vacquier V.D."/>
        </authorList>
    </citation>
    <scope>NUCLEOTIDE SEQUENCE [LARGE SCALE GENOMIC DNA]</scope>
    <source>
        <strain evidence="1 2">CPCC 203464</strain>
    </source>
</reference>
<dbReference type="EMBL" id="FTNT01000004">
    <property type="protein sequence ID" value="SIR95879.1"/>
    <property type="molecule type" value="Genomic_DNA"/>
</dbReference>
<proteinExistence type="predicted"/>
<evidence type="ECO:0000313" key="1">
    <source>
        <dbReference type="EMBL" id="SIR95879.1"/>
    </source>
</evidence>
<keyword evidence="2" id="KW-1185">Reference proteome</keyword>
<name>A0A1N7F6F1_9NOCA</name>
<dbReference type="AlphaFoldDB" id="A0A1N7F6F1"/>
<evidence type="ECO:0000313" key="2">
    <source>
        <dbReference type="Proteomes" id="UP000186218"/>
    </source>
</evidence>
<sequence length="63" mass="7366">MRREKQLISQFIGGRNGEIVFYEQRRPQMMLSYQRDQVGLELAIGNNPPLRRAYQQISVLAVT</sequence>
<gene>
    <name evidence="1" type="ORF">SAMN05445060_1859</name>
</gene>
<organism evidence="1 2">
    <name type="scientific">Williamsia sterculiae</name>
    <dbReference type="NCBI Taxonomy" id="1344003"/>
    <lineage>
        <taxon>Bacteria</taxon>
        <taxon>Bacillati</taxon>
        <taxon>Actinomycetota</taxon>
        <taxon>Actinomycetes</taxon>
        <taxon>Mycobacteriales</taxon>
        <taxon>Nocardiaceae</taxon>
        <taxon>Williamsia</taxon>
    </lineage>
</organism>
<protein>
    <submittedName>
        <fullName evidence="1">Uncharacterized protein</fullName>
    </submittedName>
</protein>
<dbReference type="Proteomes" id="UP000186218">
    <property type="component" value="Unassembled WGS sequence"/>
</dbReference>